<evidence type="ECO:0000256" key="8">
    <source>
        <dbReference type="ARBA" id="ARBA00042978"/>
    </source>
</evidence>
<keyword evidence="10" id="KW-0812">Transmembrane</keyword>
<keyword evidence="2" id="KW-0479">Metal-binding</keyword>
<dbReference type="Pfam" id="PF01435">
    <property type="entry name" value="Peptidase_M48"/>
    <property type="match status" value="1"/>
</dbReference>
<reference evidence="12" key="1">
    <citation type="submission" date="2023-01" db="EMBL/GenBank/DDBJ databases">
        <title>Genome assembly of the deep-sea coral Lophelia pertusa.</title>
        <authorList>
            <person name="Herrera S."/>
            <person name="Cordes E."/>
        </authorList>
    </citation>
    <scope>NUCLEOTIDE SEQUENCE</scope>
    <source>
        <strain evidence="12">USNM1676648</strain>
        <tissue evidence="12">Polyp</tissue>
    </source>
</reference>
<dbReference type="PANTHER" id="PTHR22726">
    <property type="entry name" value="METALLOENDOPEPTIDASE OMA1"/>
    <property type="match status" value="1"/>
</dbReference>
<evidence type="ECO:0000256" key="1">
    <source>
        <dbReference type="ARBA" id="ARBA00022670"/>
    </source>
</evidence>
<accession>A0A9W9ZBD1</accession>
<evidence type="ECO:0000256" key="10">
    <source>
        <dbReference type="SAM" id="Phobius"/>
    </source>
</evidence>
<feature type="domain" description="Peptidase M48" evidence="11">
    <location>
        <begin position="199"/>
        <end position="386"/>
    </location>
</feature>
<keyword evidence="10" id="KW-1133">Transmembrane helix</keyword>
<keyword evidence="3 9" id="KW-0378">Hydrolase</keyword>
<evidence type="ECO:0000256" key="4">
    <source>
        <dbReference type="ARBA" id="ARBA00022833"/>
    </source>
</evidence>
<keyword evidence="1 9" id="KW-0645">Protease</keyword>
<feature type="transmembrane region" description="Helical" evidence="10">
    <location>
        <begin position="284"/>
        <end position="309"/>
    </location>
</feature>
<dbReference type="CDD" id="cd07331">
    <property type="entry name" value="M48C_Oma1_like"/>
    <property type="match status" value="1"/>
</dbReference>
<dbReference type="OrthoDB" id="7464992at2759"/>
<comment type="caution">
    <text evidence="12">The sequence shown here is derived from an EMBL/GenBank/DDBJ whole genome shotgun (WGS) entry which is preliminary data.</text>
</comment>
<dbReference type="AlphaFoldDB" id="A0A9W9ZBD1"/>
<dbReference type="GO" id="GO:0046872">
    <property type="term" value="F:metal ion binding"/>
    <property type="evidence" value="ECO:0007669"/>
    <property type="project" value="UniProtKB-KW"/>
</dbReference>
<proteinExistence type="inferred from homology"/>
<protein>
    <recommendedName>
        <fullName evidence="7">Metalloendopeptidase OMA1, mitochondrial</fullName>
    </recommendedName>
    <alternativeName>
        <fullName evidence="8">Overlapping with the m-AAA protease 1 homolog</fullName>
    </alternativeName>
</protein>
<evidence type="ECO:0000256" key="9">
    <source>
        <dbReference type="RuleBase" id="RU003983"/>
    </source>
</evidence>
<evidence type="ECO:0000259" key="11">
    <source>
        <dbReference type="Pfam" id="PF01435"/>
    </source>
</evidence>
<evidence type="ECO:0000256" key="2">
    <source>
        <dbReference type="ARBA" id="ARBA00022723"/>
    </source>
</evidence>
<gene>
    <name evidence="12" type="primary">OMA1_1</name>
    <name evidence="12" type="ORF">OS493_021950</name>
</gene>
<dbReference type="GO" id="GO:0004222">
    <property type="term" value="F:metalloendopeptidase activity"/>
    <property type="evidence" value="ECO:0007669"/>
    <property type="project" value="InterPro"/>
</dbReference>
<keyword evidence="13" id="KW-1185">Reference proteome</keyword>
<dbReference type="GO" id="GO:0005743">
    <property type="term" value="C:mitochondrial inner membrane"/>
    <property type="evidence" value="ECO:0007669"/>
    <property type="project" value="TreeGrafter"/>
</dbReference>
<comment type="cofactor">
    <cofactor evidence="9">
        <name>Zn(2+)</name>
        <dbReference type="ChEBI" id="CHEBI:29105"/>
    </cofactor>
    <text evidence="9">Binds 1 zinc ion per subunit.</text>
</comment>
<evidence type="ECO:0000256" key="6">
    <source>
        <dbReference type="ARBA" id="ARBA00038233"/>
    </source>
</evidence>
<evidence type="ECO:0000256" key="7">
    <source>
        <dbReference type="ARBA" id="ARBA00040360"/>
    </source>
</evidence>
<keyword evidence="10" id="KW-0472">Membrane</keyword>
<dbReference type="Gene3D" id="3.30.2010.10">
    <property type="entry name" value="Metalloproteases ('zincins'), catalytic domain"/>
    <property type="match status" value="1"/>
</dbReference>
<dbReference type="Proteomes" id="UP001163046">
    <property type="component" value="Unassembled WGS sequence"/>
</dbReference>
<evidence type="ECO:0000313" key="12">
    <source>
        <dbReference type="EMBL" id="KAJ7378648.1"/>
    </source>
</evidence>
<keyword evidence="4 9" id="KW-0862">Zinc</keyword>
<dbReference type="GO" id="GO:0006515">
    <property type="term" value="P:protein quality control for misfolded or incompletely synthesized proteins"/>
    <property type="evidence" value="ECO:0007669"/>
    <property type="project" value="TreeGrafter"/>
</dbReference>
<evidence type="ECO:0000313" key="13">
    <source>
        <dbReference type="Proteomes" id="UP001163046"/>
    </source>
</evidence>
<sequence>MHPFLSSALSFSRQSRCLFQNFGRSNFIGGIIQGPLVRHPRRIIQATFSKTFRHPCGGSHPYLAVRGLHTSQPRLAAPLAVLLVKLAGPLSKVIKLVAVVGGRTFRKWWGNLSADKRLRLTKGFHLRKERITIVIGGFGGISLAYYFFHLEETPFTHRTRFMPISHKQMVELTDTEHRNILDSFAEHVLPVSHPSHLRVYRVAKRLVMANHGKEMENLTWQVSVVDSEDMNAFVLPNGQIFMFTGMLKVLPNDDSLATILGHEMSHAILQHAAEQVSLCGFINMFMVIVLAILWALLPTDFTALFAHWLQNRILSILLHLPYSRKLEEEADEVGMNMAAKACFDVRESPIFWRRMAVTQNQMNQPELVKWLSTHPTHNDRAENLEASLPQALEVRRRCNCPSLPGEVSFLSQENQRGFRRLQQLAGNPSP</sequence>
<organism evidence="12 13">
    <name type="scientific">Desmophyllum pertusum</name>
    <dbReference type="NCBI Taxonomy" id="174260"/>
    <lineage>
        <taxon>Eukaryota</taxon>
        <taxon>Metazoa</taxon>
        <taxon>Cnidaria</taxon>
        <taxon>Anthozoa</taxon>
        <taxon>Hexacorallia</taxon>
        <taxon>Scleractinia</taxon>
        <taxon>Caryophylliina</taxon>
        <taxon>Caryophylliidae</taxon>
        <taxon>Desmophyllum</taxon>
    </lineage>
</organism>
<evidence type="ECO:0000256" key="5">
    <source>
        <dbReference type="ARBA" id="ARBA00023049"/>
    </source>
</evidence>
<dbReference type="InterPro" id="IPR051156">
    <property type="entry name" value="Mito/Outer_Membr_Metalloprot"/>
</dbReference>
<name>A0A9W9ZBD1_9CNID</name>
<dbReference type="EMBL" id="MU826364">
    <property type="protein sequence ID" value="KAJ7378648.1"/>
    <property type="molecule type" value="Genomic_DNA"/>
</dbReference>
<dbReference type="GO" id="GO:0034982">
    <property type="term" value="P:mitochondrial protein processing"/>
    <property type="evidence" value="ECO:0007669"/>
    <property type="project" value="TreeGrafter"/>
</dbReference>
<feature type="transmembrane region" description="Helical" evidence="10">
    <location>
        <begin position="131"/>
        <end position="148"/>
    </location>
</feature>
<dbReference type="PANTHER" id="PTHR22726:SF1">
    <property type="entry name" value="METALLOENDOPEPTIDASE OMA1, MITOCHONDRIAL"/>
    <property type="match status" value="1"/>
</dbReference>
<comment type="similarity">
    <text evidence="6 9">Belongs to the peptidase M48 family.</text>
</comment>
<evidence type="ECO:0000256" key="3">
    <source>
        <dbReference type="ARBA" id="ARBA00022801"/>
    </source>
</evidence>
<keyword evidence="5 9" id="KW-0482">Metalloprotease</keyword>
<dbReference type="InterPro" id="IPR001915">
    <property type="entry name" value="Peptidase_M48"/>
</dbReference>